<dbReference type="PANTHER" id="PTHR34599:SF1">
    <property type="entry name" value="PHOSPHATIDIC ACID PHOSPHATASE TYPE 2_HALOPEROXIDASE DOMAIN-CONTAINING PROTEIN"/>
    <property type="match status" value="1"/>
</dbReference>
<evidence type="ECO:0000259" key="1">
    <source>
        <dbReference type="Pfam" id="PF01569"/>
    </source>
</evidence>
<dbReference type="EMBL" id="PYAS01000003">
    <property type="protein sequence ID" value="PSL31384.1"/>
    <property type="molecule type" value="Genomic_DNA"/>
</dbReference>
<dbReference type="InterPro" id="IPR052559">
    <property type="entry name" value="V-haloperoxidase"/>
</dbReference>
<feature type="domain" description="Phosphatidic acid phosphatase type 2/haloperoxidase" evidence="1">
    <location>
        <begin position="309"/>
        <end position="420"/>
    </location>
</feature>
<comment type="caution">
    <text evidence="2">The sequence shown here is derived from an EMBL/GenBank/DDBJ whole genome shotgun (WGS) entry which is preliminary data.</text>
</comment>
<sequence length="433" mass="46863">MKNVTLLKRVRQSAFGLLACTMLTVSCTDHDGPQIPAEQPASSEVVTSWLTMQLKIAQVMPASPPVTARRWAYSGVALWESLQPGLPGYQSIAPQLNGLPALPKPSGSLTYYFPASANAALAAINRVIHPGISAATLARIDSLEAANLAKYQAHQQPDVLANSVDFGKKIAAAVFEWAKTDGYDNATPYTPLSGPSYWKPTPPAFAPAILSNWGKVRTIVPNSDAGAEQGAPIPYSEDPASAYYKQVEELYTISQSLTQEQRTIATYWPDNSWHNILSQVLAIEKPGLAAAAKAFAQLGIAMSDGAISLCKGKYVYHGVRPVTYIRTVMNHPDWNTVIPTPPHPEYPSGHSVMSAAAAEVLSQIFGQNYHFTDKPYNLPAFAPRTFNSFEEAASEAAVSRVYAGIHFRKTCEVSLLHGKIVGQNVIAKLKFKP</sequence>
<dbReference type="PROSITE" id="PS51257">
    <property type="entry name" value="PROKAR_LIPOPROTEIN"/>
    <property type="match status" value="1"/>
</dbReference>
<accession>A0A2P8GBN5</accession>
<dbReference type="InterPro" id="IPR036938">
    <property type="entry name" value="PAP2/HPO_sf"/>
</dbReference>
<dbReference type="InterPro" id="IPR000326">
    <property type="entry name" value="PAP2/HPO"/>
</dbReference>
<proteinExistence type="predicted"/>
<reference evidence="2 3" key="1">
    <citation type="submission" date="2018-03" db="EMBL/GenBank/DDBJ databases">
        <title>Genomic Encyclopedia of Archaeal and Bacterial Type Strains, Phase II (KMG-II): from individual species to whole genera.</title>
        <authorList>
            <person name="Goeker M."/>
        </authorList>
    </citation>
    <scope>NUCLEOTIDE SEQUENCE [LARGE SCALE GENOMIC DNA]</scope>
    <source>
        <strain evidence="2 3">DSM 29057</strain>
    </source>
</reference>
<dbReference type="SUPFAM" id="SSF48317">
    <property type="entry name" value="Acid phosphatase/Vanadium-dependent haloperoxidase"/>
    <property type="match status" value="1"/>
</dbReference>
<dbReference type="Proteomes" id="UP000241964">
    <property type="component" value="Unassembled WGS sequence"/>
</dbReference>
<protein>
    <submittedName>
        <fullName evidence="2">PAP2 superfamily protein</fullName>
    </submittedName>
</protein>
<dbReference type="Gene3D" id="1.10.606.20">
    <property type="match status" value="1"/>
</dbReference>
<evidence type="ECO:0000313" key="2">
    <source>
        <dbReference type="EMBL" id="PSL31384.1"/>
    </source>
</evidence>
<name>A0A2P8GBN5_9BACT</name>
<dbReference type="AlphaFoldDB" id="A0A2P8GBN5"/>
<dbReference type="CDD" id="cd03398">
    <property type="entry name" value="PAP2_haloperoxidase"/>
    <property type="match status" value="1"/>
</dbReference>
<organism evidence="2 3">
    <name type="scientific">Dyadobacter jiangsuensis</name>
    <dbReference type="NCBI Taxonomy" id="1591085"/>
    <lineage>
        <taxon>Bacteria</taxon>
        <taxon>Pseudomonadati</taxon>
        <taxon>Bacteroidota</taxon>
        <taxon>Cytophagia</taxon>
        <taxon>Cytophagales</taxon>
        <taxon>Spirosomataceae</taxon>
        <taxon>Dyadobacter</taxon>
    </lineage>
</organism>
<dbReference type="PANTHER" id="PTHR34599">
    <property type="entry name" value="PEROXIDASE-RELATED"/>
    <property type="match status" value="1"/>
</dbReference>
<dbReference type="Pfam" id="PF01569">
    <property type="entry name" value="PAP2"/>
    <property type="match status" value="1"/>
</dbReference>
<dbReference type="RefSeq" id="WP_106594725.1">
    <property type="nucleotide sequence ID" value="NZ_PYAS01000003.1"/>
</dbReference>
<dbReference type="OrthoDB" id="7793240at2"/>
<gene>
    <name evidence="2" type="ORF">CLV60_103250</name>
</gene>
<keyword evidence="3" id="KW-1185">Reference proteome</keyword>
<evidence type="ECO:0000313" key="3">
    <source>
        <dbReference type="Proteomes" id="UP000241964"/>
    </source>
</evidence>